<dbReference type="InterPro" id="IPR043129">
    <property type="entry name" value="ATPase_NBD"/>
</dbReference>
<dbReference type="SUPFAM" id="SSF53067">
    <property type="entry name" value="Actin-like ATPase domain"/>
    <property type="match status" value="1"/>
</dbReference>
<reference evidence="1" key="2">
    <citation type="submission" date="2025-08" db="UniProtKB">
        <authorList>
            <consortium name="Ensembl"/>
        </authorList>
    </citation>
    <scope>IDENTIFICATION</scope>
</reference>
<accession>F6PLJ3</accession>
<evidence type="ECO:0008006" key="3">
    <source>
        <dbReference type="Google" id="ProtNLM"/>
    </source>
</evidence>
<evidence type="ECO:0000313" key="1">
    <source>
        <dbReference type="Ensembl" id="ENSCINP00000020203.3"/>
    </source>
</evidence>
<dbReference type="HOGENOM" id="CLU_027965_9_0_1"/>
<reference evidence="2" key="1">
    <citation type="journal article" date="2002" name="Science">
        <title>The draft genome of Ciona intestinalis: insights into chordate and vertebrate origins.</title>
        <authorList>
            <person name="Dehal P."/>
            <person name="Satou Y."/>
            <person name="Campbell R.K."/>
            <person name="Chapman J."/>
            <person name="Degnan B."/>
            <person name="De Tomaso A."/>
            <person name="Davidson B."/>
            <person name="Di Gregorio A."/>
            <person name="Gelpke M."/>
            <person name="Goodstein D.M."/>
            <person name="Harafuji N."/>
            <person name="Hastings K.E."/>
            <person name="Ho I."/>
            <person name="Hotta K."/>
            <person name="Huang W."/>
            <person name="Kawashima T."/>
            <person name="Lemaire P."/>
            <person name="Martinez D."/>
            <person name="Meinertzhagen I.A."/>
            <person name="Necula S."/>
            <person name="Nonaka M."/>
            <person name="Putnam N."/>
            <person name="Rash S."/>
            <person name="Saiga H."/>
            <person name="Satake M."/>
            <person name="Terry A."/>
            <person name="Yamada L."/>
            <person name="Wang H.G."/>
            <person name="Awazu S."/>
            <person name="Azumi K."/>
            <person name="Boore J."/>
            <person name="Branno M."/>
            <person name="Chin-Bow S."/>
            <person name="DeSantis R."/>
            <person name="Doyle S."/>
            <person name="Francino P."/>
            <person name="Keys D.N."/>
            <person name="Haga S."/>
            <person name="Hayashi H."/>
            <person name="Hino K."/>
            <person name="Imai K.S."/>
            <person name="Inaba K."/>
            <person name="Kano S."/>
            <person name="Kobayashi K."/>
            <person name="Kobayashi M."/>
            <person name="Lee B.I."/>
            <person name="Makabe K.W."/>
            <person name="Manohar C."/>
            <person name="Matassi G."/>
            <person name="Medina M."/>
            <person name="Mochizuki Y."/>
            <person name="Mount S."/>
            <person name="Morishita T."/>
            <person name="Miura S."/>
            <person name="Nakayama A."/>
            <person name="Nishizaka S."/>
            <person name="Nomoto H."/>
            <person name="Ohta F."/>
            <person name="Oishi K."/>
            <person name="Rigoutsos I."/>
            <person name="Sano M."/>
            <person name="Sasaki A."/>
            <person name="Sasakura Y."/>
            <person name="Shoguchi E."/>
            <person name="Shin-i T."/>
            <person name="Spagnuolo A."/>
            <person name="Stainier D."/>
            <person name="Suzuki M.M."/>
            <person name="Tassy O."/>
            <person name="Takatori N."/>
            <person name="Tokuoka M."/>
            <person name="Yagi K."/>
            <person name="Yoshizaki F."/>
            <person name="Wada S."/>
            <person name="Zhang C."/>
            <person name="Hyatt P.D."/>
            <person name="Larimer F."/>
            <person name="Detter C."/>
            <person name="Doggett N."/>
            <person name="Glavina T."/>
            <person name="Hawkins T."/>
            <person name="Richardson P."/>
            <person name="Lucas S."/>
            <person name="Kohara Y."/>
            <person name="Levine M."/>
            <person name="Satoh N."/>
            <person name="Rokhsar D.S."/>
        </authorList>
    </citation>
    <scope>NUCLEOTIDE SEQUENCE [LARGE SCALE GENOMIC DNA]</scope>
</reference>
<dbReference type="AlphaFoldDB" id="F6PLJ3"/>
<dbReference type="Gene3D" id="3.30.420.40">
    <property type="match status" value="2"/>
</dbReference>
<keyword evidence="2" id="KW-1185">Reference proteome</keyword>
<dbReference type="GeneTree" id="ENSGT00940000167032"/>
<dbReference type="InterPro" id="IPR004000">
    <property type="entry name" value="Actin"/>
</dbReference>
<dbReference type="Proteomes" id="UP000008144">
    <property type="component" value="Unassembled WGS sequence"/>
</dbReference>
<dbReference type="PANTHER" id="PTHR11937">
    <property type="entry name" value="ACTIN"/>
    <property type="match status" value="1"/>
</dbReference>
<dbReference type="FunFam" id="3.30.420.40:FF:000058">
    <property type="entry name" value="Putative actin-related protein 5"/>
    <property type="match status" value="1"/>
</dbReference>
<name>F6PLJ3_CIOIN</name>
<evidence type="ECO:0000313" key="2">
    <source>
        <dbReference type="Proteomes" id="UP000008144"/>
    </source>
</evidence>
<dbReference type="Ensembl" id="ENSCINT00000020203.3">
    <property type="protein sequence ID" value="ENSCINP00000020203.3"/>
    <property type="gene ID" value="ENSCING00000010083.3"/>
</dbReference>
<protein>
    <recommendedName>
        <fullName evidence="3">Actin, cytoplasmic</fullName>
    </recommendedName>
</protein>
<dbReference type="OMA" id="KSCGIHE"/>
<organism evidence="1 2">
    <name type="scientific">Ciona intestinalis</name>
    <name type="common">Transparent sea squirt</name>
    <name type="synonym">Ascidia intestinalis</name>
    <dbReference type="NCBI Taxonomy" id="7719"/>
    <lineage>
        <taxon>Eukaryota</taxon>
        <taxon>Metazoa</taxon>
        <taxon>Chordata</taxon>
        <taxon>Tunicata</taxon>
        <taxon>Ascidiacea</taxon>
        <taxon>Phlebobranchia</taxon>
        <taxon>Cionidae</taxon>
        <taxon>Ciona</taxon>
    </lineage>
</organism>
<dbReference type="InParanoid" id="F6PLJ3"/>
<dbReference type="STRING" id="7719.ENSCINP00000020203"/>
<dbReference type="FunFam" id="3.30.420.40:FF:000339">
    <property type="entry name" value="Protein CBG02163"/>
    <property type="match status" value="1"/>
</dbReference>
<dbReference type="Pfam" id="PF00022">
    <property type="entry name" value="Actin"/>
    <property type="match status" value="1"/>
</dbReference>
<sequence length="112" mass="12416">MIGMQSDGIHQMTNNSILKCDAETQQKYMYGNIVLAGGSSMFTGFAERMYKEITALAPSTCKVKIIAPPERKYSAWIGGSILASLSTFRDTCISKQEYEEFGTSIVQRKCLV</sequence>
<proteinExistence type="predicted"/>
<reference evidence="1" key="3">
    <citation type="submission" date="2025-09" db="UniProtKB">
        <authorList>
            <consortium name="Ensembl"/>
        </authorList>
    </citation>
    <scope>IDENTIFICATION</scope>
</reference>